<reference evidence="13 14" key="1">
    <citation type="journal article" date="2015" name="Nature">
        <title>rRNA introns, odd ribosomes, and small enigmatic genomes across a large radiation of phyla.</title>
        <authorList>
            <person name="Brown C.T."/>
            <person name="Hug L.A."/>
            <person name="Thomas B.C."/>
            <person name="Sharon I."/>
            <person name="Castelle C.J."/>
            <person name="Singh A."/>
            <person name="Wilkins M.J."/>
            <person name="Williams K.H."/>
            <person name="Banfield J.F."/>
        </authorList>
    </citation>
    <scope>NUCLEOTIDE SEQUENCE [LARGE SCALE GENOMIC DNA]</scope>
</reference>
<dbReference type="Proteomes" id="UP000034562">
    <property type="component" value="Unassembled WGS sequence"/>
</dbReference>
<evidence type="ECO:0000256" key="5">
    <source>
        <dbReference type="ARBA" id="ARBA00022826"/>
    </source>
</evidence>
<feature type="transmembrane region" description="Helical" evidence="11">
    <location>
        <begin position="18"/>
        <end position="38"/>
    </location>
</feature>
<feature type="domain" description="Ion transport" evidence="12">
    <location>
        <begin position="22"/>
        <end position="229"/>
    </location>
</feature>
<feature type="transmembrane region" description="Helical" evidence="11">
    <location>
        <begin position="147"/>
        <end position="168"/>
    </location>
</feature>
<keyword evidence="8" id="KW-0406">Ion transport</keyword>
<keyword evidence="4 11" id="KW-0812">Transmembrane</keyword>
<proteinExistence type="predicted"/>
<evidence type="ECO:0000256" key="8">
    <source>
        <dbReference type="ARBA" id="ARBA00023065"/>
    </source>
</evidence>
<evidence type="ECO:0000256" key="7">
    <source>
        <dbReference type="ARBA" id="ARBA00022989"/>
    </source>
</evidence>
<evidence type="ECO:0000256" key="9">
    <source>
        <dbReference type="ARBA" id="ARBA00023136"/>
    </source>
</evidence>
<accession>A0A0G0T6N5</accession>
<evidence type="ECO:0000256" key="11">
    <source>
        <dbReference type="SAM" id="Phobius"/>
    </source>
</evidence>
<comment type="subcellular location">
    <subcellularLocation>
        <location evidence="1">Membrane</location>
        <topology evidence="1">Multi-pass membrane protein</topology>
    </subcellularLocation>
</comment>
<dbReference type="GO" id="GO:0005249">
    <property type="term" value="F:voltage-gated potassium channel activity"/>
    <property type="evidence" value="ECO:0007669"/>
    <property type="project" value="InterPro"/>
</dbReference>
<protein>
    <submittedName>
        <fullName evidence="13">MlotiK1 channel</fullName>
    </submittedName>
</protein>
<dbReference type="GO" id="GO:0001508">
    <property type="term" value="P:action potential"/>
    <property type="evidence" value="ECO:0007669"/>
    <property type="project" value="TreeGrafter"/>
</dbReference>
<dbReference type="GO" id="GO:0008076">
    <property type="term" value="C:voltage-gated potassium channel complex"/>
    <property type="evidence" value="ECO:0007669"/>
    <property type="project" value="InterPro"/>
</dbReference>
<sequence>MIKTRLFNALEDHKSKEFIPVQIFLSFVTLVSILSIVLETVPSLEEFMNLFLIIEWFSVIIFTMEFLSRVWVNERKLVYIFSFWGLIDIVSILPTYLGLANLTFLKSGRTLRILRFTRILRMGKIFRSYFKNLDMDKRKAAHNQINIAIYFLALASATTIFGSILYVIEHPSPAYANIPLAMLQVVEVLFGGVWSPSTTLSGEIVILITRLVGLALFGLLISIIGGVLNEWLLGQRKD</sequence>
<evidence type="ECO:0000313" key="13">
    <source>
        <dbReference type="EMBL" id="KKR70396.1"/>
    </source>
</evidence>
<dbReference type="PRINTS" id="PR00169">
    <property type="entry name" value="KCHANNEL"/>
</dbReference>
<evidence type="ECO:0000256" key="3">
    <source>
        <dbReference type="ARBA" id="ARBA00022538"/>
    </source>
</evidence>
<dbReference type="InterPro" id="IPR005821">
    <property type="entry name" value="Ion_trans_dom"/>
</dbReference>
<evidence type="ECO:0000259" key="12">
    <source>
        <dbReference type="Pfam" id="PF00520"/>
    </source>
</evidence>
<evidence type="ECO:0000256" key="10">
    <source>
        <dbReference type="ARBA" id="ARBA00023303"/>
    </source>
</evidence>
<evidence type="ECO:0000256" key="2">
    <source>
        <dbReference type="ARBA" id="ARBA00022448"/>
    </source>
</evidence>
<dbReference type="PANTHER" id="PTHR11537:SF254">
    <property type="entry name" value="POTASSIUM VOLTAGE-GATED CHANNEL PROTEIN SHAB"/>
    <property type="match status" value="1"/>
</dbReference>
<evidence type="ECO:0000256" key="6">
    <source>
        <dbReference type="ARBA" id="ARBA00022958"/>
    </source>
</evidence>
<keyword evidence="3" id="KW-0633">Potassium transport</keyword>
<dbReference type="PANTHER" id="PTHR11537">
    <property type="entry name" value="VOLTAGE-GATED POTASSIUM CHANNEL"/>
    <property type="match status" value="1"/>
</dbReference>
<keyword evidence="6" id="KW-0630">Potassium</keyword>
<feature type="transmembrane region" description="Helical" evidence="11">
    <location>
        <begin position="207"/>
        <end position="228"/>
    </location>
</feature>
<dbReference type="SUPFAM" id="SSF81324">
    <property type="entry name" value="Voltage-gated potassium channels"/>
    <property type="match status" value="1"/>
</dbReference>
<keyword evidence="10" id="KW-0407">Ion channel</keyword>
<dbReference type="EMBL" id="LBZK01000022">
    <property type="protein sequence ID" value="KKR70396.1"/>
    <property type="molecule type" value="Genomic_DNA"/>
</dbReference>
<organism evidence="13 14">
    <name type="scientific">Candidatus Woesebacteria bacterium GW2011_GWA2_40_7b</name>
    <dbReference type="NCBI Taxonomy" id="1618563"/>
    <lineage>
        <taxon>Bacteria</taxon>
        <taxon>Candidatus Woeseibacteriota</taxon>
    </lineage>
</organism>
<dbReference type="Gene3D" id="1.10.287.70">
    <property type="match status" value="1"/>
</dbReference>
<gene>
    <name evidence="13" type="ORF">UU12_C0022G0006</name>
</gene>
<dbReference type="Pfam" id="PF00520">
    <property type="entry name" value="Ion_trans"/>
    <property type="match status" value="1"/>
</dbReference>
<dbReference type="AlphaFoldDB" id="A0A0G0T6N5"/>
<keyword evidence="2" id="KW-0813">Transport</keyword>
<feature type="transmembrane region" description="Helical" evidence="11">
    <location>
        <begin position="174"/>
        <end position="195"/>
    </location>
</feature>
<keyword evidence="7 11" id="KW-1133">Transmembrane helix</keyword>
<comment type="caution">
    <text evidence="13">The sequence shown here is derived from an EMBL/GenBank/DDBJ whole genome shotgun (WGS) entry which is preliminary data.</text>
</comment>
<evidence type="ECO:0000313" key="14">
    <source>
        <dbReference type="Proteomes" id="UP000034562"/>
    </source>
</evidence>
<feature type="transmembrane region" description="Helical" evidence="11">
    <location>
        <begin position="78"/>
        <end position="105"/>
    </location>
</feature>
<dbReference type="STRING" id="1618563.UU12_C0022G0006"/>
<keyword evidence="5" id="KW-0631">Potassium channel</keyword>
<evidence type="ECO:0000256" key="1">
    <source>
        <dbReference type="ARBA" id="ARBA00004141"/>
    </source>
</evidence>
<feature type="transmembrane region" description="Helical" evidence="11">
    <location>
        <begin position="50"/>
        <end position="72"/>
    </location>
</feature>
<evidence type="ECO:0000256" key="4">
    <source>
        <dbReference type="ARBA" id="ARBA00022692"/>
    </source>
</evidence>
<keyword evidence="9 11" id="KW-0472">Membrane</keyword>
<name>A0A0G0T6N5_9BACT</name>
<dbReference type="InterPro" id="IPR028325">
    <property type="entry name" value="VG_K_chnl"/>
</dbReference>